<evidence type="ECO:0000259" key="3">
    <source>
        <dbReference type="SMART" id="SM00822"/>
    </source>
</evidence>
<dbReference type="InterPro" id="IPR002347">
    <property type="entry name" value="SDR_fam"/>
</dbReference>
<dbReference type="PROSITE" id="PS00061">
    <property type="entry name" value="ADH_SHORT"/>
    <property type="match status" value="1"/>
</dbReference>
<dbReference type="EMBL" id="JAGSOY010000088">
    <property type="protein sequence ID" value="MBU2713564.1"/>
    <property type="molecule type" value="Genomic_DNA"/>
</dbReference>
<reference evidence="4 5" key="1">
    <citation type="submission" date="2021-04" db="EMBL/GenBank/DDBJ databases">
        <authorList>
            <person name="Pira H."/>
            <person name="Risdian C."/>
            <person name="Wink J."/>
        </authorList>
    </citation>
    <scope>NUCLEOTIDE SEQUENCE [LARGE SCALE GENOMIC DNA]</scope>
    <source>
        <strain evidence="4 5">WH53</strain>
    </source>
</reference>
<comment type="caution">
    <text evidence="4">The sequence shown here is derived from an EMBL/GenBank/DDBJ whole genome shotgun (WGS) entry which is preliminary data.</text>
</comment>
<dbReference type="InterPro" id="IPR020904">
    <property type="entry name" value="Sc_DH/Rdtase_CS"/>
</dbReference>
<evidence type="ECO:0000256" key="2">
    <source>
        <dbReference type="ARBA" id="ARBA00023002"/>
    </source>
</evidence>
<evidence type="ECO:0000313" key="5">
    <source>
        <dbReference type="Proteomes" id="UP000690515"/>
    </source>
</evidence>
<evidence type="ECO:0000313" key="4">
    <source>
        <dbReference type="EMBL" id="MBU2713564.1"/>
    </source>
</evidence>
<proteinExistence type="inferred from homology"/>
<keyword evidence="2" id="KW-0560">Oxidoreductase</keyword>
<dbReference type="CDD" id="cd05233">
    <property type="entry name" value="SDR_c"/>
    <property type="match status" value="1"/>
</dbReference>
<dbReference type="NCBIfam" id="NF006565">
    <property type="entry name" value="PRK09072.1"/>
    <property type="match status" value="1"/>
</dbReference>
<organism evidence="4 5">
    <name type="scientific">Zooshikella harenae</name>
    <dbReference type="NCBI Taxonomy" id="2827238"/>
    <lineage>
        <taxon>Bacteria</taxon>
        <taxon>Pseudomonadati</taxon>
        <taxon>Pseudomonadota</taxon>
        <taxon>Gammaproteobacteria</taxon>
        <taxon>Oceanospirillales</taxon>
        <taxon>Zooshikellaceae</taxon>
        <taxon>Zooshikella</taxon>
    </lineage>
</organism>
<dbReference type="Pfam" id="PF00106">
    <property type="entry name" value="adh_short"/>
    <property type="match status" value="1"/>
</dbReference>
<dbReference type="PANTHER" id="PTHR44196">
    <property type="entry name" value="DEHYDROGENASE/REDUCTASE SDR FAMILY MEMBER 7B"/>
    <property type="match status" value="1"/>
</dbReference>
<dbReference type="Gene3D" id="3.40.50.720">
    <property type="entry name" value="NAD(P)-binding Rossmann-like Domain"/>
    <property type="match status" value="1"/>
</dbReference>
<protein>
    <submittedName>
        <fullName evidence="4">SDR family oxidoreductase</fullName>
    </submittedName>
</protein>
<dbReference type="InterPro" id="IPR057326">
    <property type="entry name" value="KR_dom"/>
</dbReference>
<keyword evidence="5" id="KW-1185">Reference proteome</keyword>
<dbReference type="PANTHER" id="PTHR44196:SF3">
    <property type="entry name" value="SHORT CHAIN DEHYDROGENASE FAMILY PROTEIN"/>
    <property type="match status" value="1"/>
</dbReference>
<name>A0ABS5ZHV7_9GAMM</name>
<evidence type="ECO:0000256" key="1">
    <source>
        <dbReference type="ARBA" id="ARBA00006484"/>
    </source>
</evidence>
<dbReference type="PRINTS" id="PR00081">
    <property type="entry name" value="GDHRDH"/>
</dbReference>
<dbReference type="InterPro" id="IPR036291">
    <property type="entry name" value="NAD(P)-bd_dom_sf"/>
</dbReference>
<dbReference type="Proteomes" id="UP000690515">
    <property type="component" value="Unassembled WGS sequence"/>
</dbReference>
<comment type="similarity">
    <text evidence="1">Belongs to the short-chain dehydrogenases/reductases (SDR) family.</text>
</comment>
<gene>
    <name evidence="4" type="ORF">KCG35_21120</name>
</gene>
<sequence>MMQDKHYQGKLIVLMGATGGIGQALAKRLAESGATLLLVARNVQRLALLQRTLPGQHHCCATDLTSAEGRAKIFSMIPPRQPLDSVIFTAGVNEFRWLEEQSPDTVSQLMMTNLTSVILLTQLILPAVKAHKAQLVYIGSTYGVIGYPGFSTYCASKFGLRGFAQALGRELGNEGVVVKYVAPRATDTSLNDAAIRQLLQQTGSHLDSPETVAQQVMLALRAKRNEWFIGWPEKLFVWLNQLFPSLVSRAIRKQWSTIRHCAETPRVV</sequence>
<feature type="domain" description="Ketoreductase" evidence="3">
    <location>
        <begin position="10"/>
        <end position="196"/>
    </location>
</feature>
<dbReference type="SMART" id="SM00822">
    <property type="entry name" value="PKS_KR"/>
    <property type="match status" value="1"/>
</dbReference>
<dbReference type="SUPFAM" id="SSF51735">
    <property type="entry name" value="NAD(P)-binding Rossmann-fold domains"/>
    <property type="match status" value="1"/>
</dbReference>
<accession>A0ABS5ZHV7</accession>